<evidence type="ECO:0000256" key="4">
    <source>
        <dbReference type="ARBA" id="ARBA00022723"/>
    </source>
</evidence>
<dbReference type="PANTHER" id="PTHR12001:SF69">
    <property type="entry name" value="ALL TRANS-POLYPRENYL-DIPHOSPHATE SYNTHASE PDSS1"/>
    <property type="match status" value="1"/>
</dbReference>
<evidence type="ECO:0000256" key="5">
    <source>
        <dbReference type="ARBA" id="ARBA00022842"/>
    </source>
</evidence>
<dbReference type="Gene3D" id="1.10.600.10">
    <property type="entry name" value="Farnesyl Diphosphate Synthase"/>
    <property type="match status" value="1"/>
</dbReference>
<keyword evidence="3 6" id="KW-0808">Transferase</keyword>
<gene>
    <name evidence="7" type="ORF">J9259_01385</name>
    <name evidence="8" type="ORF">KIY12_04675</name>
</gene>
<dbReference type="InterPro" id="IPR033749">
    <property type="entry name" value="Polyprenyl_synt_CS"/>
</dbReference>
<accession>A0A8J7YS54</accession>
<dbReference type="SUPFAM" id="SSF48576">
    <property type="entry name" value="Terpenoid synthases"/>
    <property type="match status" value="1"/>
</dbReference>
<name>A0A8J7YS54_9ARCH</name>
<dbReference type="EMBL" id="JAGVSJ010000002">
    <property type="protein sequence ID" value="MBX8631165.1"/>
    <property type="molecule type" value="Genomic_DNA"/>
</dbReference>
<keyword evidence="5" id="KW-0460">Magnesium</keyword>
<dbReference type="PROSITE" id="PS00723">
    <property type="entry name" value="POLYPRENYL_SYNTHASE_1"/>
    <property type="match status" value="1"/>
</dbReference>
<dbReference type="EMBL" id="JAHEAC010000033">
    <property type="protein sequence ID" value="MBX8644002.1"/>
    <property type="molecule type" value="Genomic_DNA"/>
</dbReference>
<evidence type="ECO:0000313" key="8">
    <source>
        <dbReference type="EMBL" id="MBX8644002.1"/>
    </source>
</evidence>
<dbReference type="InterPro" id="IPR000092">
    <property type="entry name" value="Polyprenyl_synt"/>
</dbReference>
<dbReference type="SFLD" id="SFLDS00005">
    <property type="entry name" value="Isoprenoid_Synthase_Type_I"/>
    <property type="match status" value="1"/>
</dbReference>
<dbReference type="GO" id="GO:0008299">
    <property type="term" value="P:isoprenoid biosynthetic process"/>
    <property type="evidence" value="ECO:0007669"/>
    <property type="project" value="InterPro"/>
</dbReference>
<comment type="caution">
    <text evidence="7">The sequence shown here is derived from an EMBL/GenBank/DDBJ whole genome shotgun (WGS) entry which is preliminary data.</text>
</comment>
<evidence type="ECO:0000256" key="1">
    <source>
        <dbReference type="ARBA" id="ARBA00001946"/>
    </source>
</evidence>
<sequence length="325" mass="35687">MNDYVAIDFGVGEELKEVEETLQRSVRSDSPILTEIAMHVIAAGGKRIRPAICILAFKAVGGDPRNMHSAIDAAVAVELIHSATLIHDDITDEGEQRRGRVTAYRKYGVHNALVTGDFMFVQGFKYGQFLSPESIRIAAEAYERLAEGEMLQEQWRNNPSIPMEEYIKIISGKTASVFSASAQLGAFHGGGNDEQIEALGSYGTYAGIAFQIVDDILDITSDSNTLGKSVGNDIREGNMTLPLILAMNDGVDRKLLSDVVAKRNKPRELVENAIRMIRESRCVPRSIAIAEEYVELANESLSVLEPSPFKTELERLSSSIVARAR</sequence>
<organism evidence="7 9">
    <name type="scientific">Candidatus Sysuiplasma superficiale</name>
    <dbReference type="NCBI Taxonomy" id="2823368"/>
    <lineage>
        <taxon>Archaea</taxon>
        <taxon>Methanobacteriati</taxon>
        <taxon>Thermoplasmatota</taxon>
        <taxon>Thermoplasmata</taxon>
        <taxon>Candidatus Sysuiplasmatales</taxon>
        <taxon>Candidatus Sysuiplasmataceae</taxon>
        <taxon>Candidatus Sysuiplasma</taxon>
    </lineage>
</organism>
<reference evidence="7" key="1">
    <citation type="submission" date="2021-04" db="EMBL/GenBank/DDBJ databases">
        <title>Genomic insights into ecological role and evolution of a novel Thermoplasmata order Candidatus Sysuiplasmatales.</title>
        <authorList>
            <person name="Yuan Y."/>
        </authorList>
    </citation>
    <scope>NUCLEOTIDE SEQUENCE</scope>
    <source>
        <strain evidence="8">TUT19-bin139</strain>
        <strain evidence="7">YP2-bin.285</strain>
    </source>
</reference>
<evidence type="ECO:0000256" key="3">
    <source>
        <dbReference type="ARBA" id="ARBA00022679"/>
    </source>
</evidence>
<dbReference type="Pfam" id="PF00348">
    <property type="entry name" value="polyprenyl_synt"/>
    <property type="match status" value="1"/>
</dbReference>
<proteinExistence type="inferred from homology"/>
<evidence type="ECO:0000313" key="9">
    <source>
        <dbReference type="Proteomes" id="UP000716004"/>
    </source>
</evidence>
<dbReference type="CDD" id="cd00685">
    <property type="entry name" value="Trans_IPPS_HT"/>
    <property type="match status" value="1"/>
</dbReference>
<dbReference type="Proteomes" id="UP000750197">
    <property type="component" value="Unassembled WGS sequence"/>
</dbReference>
<evidence type="ECO:0000256" key="6">
    <source>
        <dbReference type="RuleBase" id="RU004466"/>
    </source>
</evidence>
<dbReference type="InterPro" id="IPR008949">
    <property type="entry name" value="Isoprenoid_synthase_dom_sf"/>
</dbReference>
<evidence type="ECO:0000256" key="2">
    <source>
        <dbReference type="ARBA" id="ARBA00006706"/>
    </source>
</evidence>
<comment type="similarity">
    <text evidence="2 6">Belongs to the FPP/GGPP synthase family.</text>
</comment>
<comment type="cofactor">
    <cofactor evidence="1">
        <name>Mg(2+)</name>
        <dbReference type="ChEBI" id="CHEBI:18420"/>
    </cofactor>
</comment>
<dbReference type="PANTHER" id="PTHR12001">
    <property type="entry name" value="GERANYLGERANYL PYROPHOSPHATE SYNTHASE"/>
    <property type="match status" value="1"/>
</dbReference>
<keyword evidence="4" id="KW-0479">Metal-binding</keyword>
<dbReference type="GO" id="GO:0004659">
    <property type="term" value="F:prenyltransferase activity"/>
    <property type="evidence" value="ECO:0007669"/>
    <property type="project" value="InterPro"/>
</dbReference>
<dbReference type="GO" id="GO:0046872">
    <property type="term" value="F:metal ion binding"/>
    <property type="evidence" value="ECO:0007669"/>
    <property type="project" value="UniProtKB-KW"/>
</dbReference>
<protein>
    <submittedName>
        <fullName evidence="7">Polyprenyl synthetase family protein</fullName>
    </submittedName>
</protein>
<dbReference type="AlphaFoldDB" id="A0A8J7YS54"/>
<dbReference type="Proteomes" id="UP000716004">
    <property type="component" value="Unassembled WGS sequence"/>
</dbReference>
<evidence type="ECO:0000313" key="7">
    <source>
        <dbReference type="EMBL" id="MBX8631165.1"/>
    </source>
</evidence>